<proteinExistence type="predicted"/>
<dbReference type="AlphaFoldDB" id="A0A2C9W2K3"/>
<sequence length="57" mass="6697">MCYLKIGLSCCLDRFLIFSLIVCTECLKFSIIFSNPWLMLDLLDDLRSINPWLFLCC</sequence>
<evidence type="ECO:0000256" key="1">
    <source>
        <dbReference type="SAM" id="Phobius"/>
    </source>
</evidence>
<gene>
    <name evidence="2" type="ORF">MANES_04G144000</name>
</gene>
<protein>
    <submittedName>
        <fullName evidence="2">Uncharacterized protein</fullName>
    </submittedName>
</protein>
<dbReference type="EMBL" id="CM004390">
    <property type="protein sequence ID" value="OAY53203.1"/>
    <property type="molecule type" value="Genomic_DNA"/>
</dbReference>
<name>A0A2C9W2K3_MANES</name>
<accession>A0A2C9W2K3</accession>
<keyword evidence="1" id="KW-1133">Transmembrane helix</keyword>
<evidence type="ECO:0000313" key="2">
    <source>
        <dbReference type="EMBL" id="OAY53203.1"/>
    </source>
</evidence>
<keyword evidence="1" id="KW-0472">Membrane</keyword>
<organism evidence="2">
    <name type="scientific">Manihot esculenta</name>
    <name type="common">Cassava</name>
    <name type="synonym">Jatropha manihot</name>
    <dbReference type="NCBI Taxonomy" id="3983"/>
    <lineage>
        <taxon>Eukaryota</taxon>
        <taxon>Viridiplantae</taxon>
        <taxon>Streptophyta</taxon>
        <taxon>Embryophyta</taxon>
        <taxon>Tracheophyta</taxon>
        <taxon>Spermatophyta</taxon>
        <taxon>Magnoliopsida</taxon>
        <taxon>eudicotyledons</taxon>
        <taxon>Gunneridae</taxon>
        <taxon>Pentapetalae</taxon>
        <taxon>rosids</taxon>
        <taxon>fabids</taxon>
        <taxon>Malpighiales</taxon>
        <taxon>Euphorbiaceae</taxon>
        <taxon>Crotonoideae</taxon>
        <taxon>Manihoteae</taxon>
        <taxon>Manihot</taxon>
    </lineage>
</organism>
<feature type="transmembrane region" description="Helical" evidence="1">
    <location>
        <begin position="12"/>
        <end position="33"/>
    </location>
</feature>
<reference evidence="2" key="1">
    <citation type="submission" date="2016-02" db="EMBL/GenBank/DDBJ databases">
        <title>WGS assembly of Manihot esculenta.</title>
        <authorList>
            <person name="Bredeson J.V."/>
            <person name="Prochnik S.E."/>
            <person name="Lyons J.B."/>
            <person name="Schmutz J."/>
            <person name="Grimwood J."/>
            <person name="Vrebalov J."/>
            <person name="Bart R.S."/>
            <person name="Amuge T."/>
            <person name="Ferguson M.E."/>
            <person name="Green R."/>
            <person name="Putnam N."/>
            <person name="Stites J."/>
            <person name="Rounsley S."/>
            <person name="Rokhsar D.S."/>
        </authorList>
    </citation>
    <scope>NUCLEOTIDE SEQUENCE [LARGE SCALE GENOMIC DNA]</scope>
    <source>
        <tissue evidence="2">Leaf</tissue>
    </source>
</reference>
<keyword evidence="1" id="KW-0812">Transmembrane</keyword>